<dbReference type="GO" id="GO:0006508">
    <property type="term" value="P:proteolysis"/>
    <property type="evidence" value="ECO:0007669"/>
    <property type="project" value="InterPro"/>
</dbReference>
<evidence type="ECO:0000313" key="7">
    <source>
        <dbReference type="EMBL" id="OIW19865.1"/>
    </source>
</evidence>
<dbReference type="Pfam" id="PF17766">
    <property type="entry name" value="fn3_6"/>
    <property type="match status" value="1"/>
</dbReference>
<reference evidence="7 8" key="1">
    <citation type="journal article" date="2017" name="Plant Biotechnol. J.">
        <title>A comprehensive draft genome sequence for lupin (Lupinus angustifolius), an emerging health food: insights into plant-microbe interactions and legume evolution.</title>
        <authorList>
            <person name="Hane J.K."/>
            <person name="Ming Y."/>
            <person name="Kamphuis L.G."/>
            <person name="Nelson M.N."/>
            <person name="Garg G."/>
            <person name="Atkins C.A."/>
            <person name="Bayer P.E."/>
            <person name="Bravo A."/>
            <person name="Bringans S."/>
            <person name="Cannon S."/>
            <person name="Edwards D."/>
            <person name="Foley R."/>
            <person name="Gao L.L."/>
            <person name="Harrison M.J."/>
            <person name="Huang W."/>
            <person name="Hurgobin B."/>
            <person name="Li S."/>
            <person name="Liu C.W."/>
            <person name="McGrath A."/>
            <person name="Morahan G."/>
            <person name="Murray J."/>
            <person name="Weller J."/>
            <person name="Jian J."/>
            <person name="Singh K.B."/>
        </authorList>
    </citation>
    <scope>NUCLEOTIDE SEQUENCE [LARGE SCALE GENOMIC DNA]</scope>
    <source>
        <strain evidence="8">cv. Tanjil</strain>
        <tissue evidence="7">Whole plant</tissue>
    </source>
</reference>
<dbReference type="Gramene" id="OIW19865">
    <property type="protein sequence ID" value="OIW19865"/>
    <property type="gene ID" value="TanjilG_27231"/>
</dbReference>
<dbReference type="Proteomes" id="UP000188354">
    <property type="component" value="Unassembled WGS sequence"/>
</dbReference>
<evidence type="ECO:0000256" key="3">
    <source>
        <dbReference type="ARBA" id="ARBA00022729"/>
    </source>
</evidence>
<comment type="caution">
    <text evidence="7">The sequence shown here is derived from an EMBL/GenBank/DDBJ whole genome shotgun (WGS) entry which is preliminary data.</text>
</comment>
<feature type="domain" description="Peptidase S8/S53" evidence="5">
    <location>
        <begin position="92"/>
        <end position="127"/>
    </location>
</feature>
<dbReference type="PANTHER" id="PTHR10795">
    <property type="entry name" value="PROPROTEIN CONVERTASE SUBTILISIN/KEXIN"/>
    <property type="match status" value="1"/>
</dbReference>
<dbReference type="Gene3D" id="3.40.50.200">
    <property type="entry name" value="Peptidase S8/S53 domain"/>
    <property type="match status" value="2"/>
</dbReference>
<organism evidence="7 8">
    <name type="scientific">Lupinus angustifolius</name>
    <name type="common">Narrow-leaved blue lupine</name>
    <dbReference type="NCBI Taxonomy" id="3871"/>
    <lineage>
        <taxon>Eukaryota</taxon>
        <taxon>Viridiplantae</taxon>
        <taxon>Streptophyta</taxon>
        <taxon>Embryophyta</taxon>
        <taxon>Tracheophyta</taxon>
        <taxon>Spermatophyta</taxon>
        <taxon>Magnoliopsida</taxon>
        <taxon>eudicotyledons</taxon>
        <taxon>Gunneridae</taxon>
        <taxon>Pentapetalae</taxon>
        <taxon>rosids</taxon>
        <taxon>fabids</taxon>
        <taxon>Fabales</taxon>
        <taxon>Fabaceae</taxon>
        <taxon>Papilionoideae</taxon>
        <taxon>50 kb inversion clade</taxon>
        <taxon>genistoids sensu lato</taxon>
        <taxon>core genistoids</taxon>
        <taxon>Genisteae</taxon>
        <taxon>Lupinus</taxon>
    </lineage>
</organism>
<feature type="domain" description="Subtilisin-like protease fibronectin type-III" evidence="6">
    <location>
        <begin position="205"/>
        <end position="301"/>
    </location>
</feature>
<dbReference type="InterPro" id="IPR041469">
    <property type="entry name" value="Subtilisin-like_FN3"/>
</dbReference>
<dbReference type="SUPFAM" id="SSF52743">
    <property type="entry name" value="Subtilisin-like"/>
    <property type="match status" value="1"/>
</dbReference>
<evidence type="ECO:0000256" key="4">
    <source>
        <dbReference type="SAM" id="MobiDB-lite"/>
    </source>
</evidence>
<dbReference type="InterPro" id="IPR045051">
    <property type="entry name" value="SBT"/>
</dbReference>
<dbReference type="GO" id="GO:0004252">
    <property type="term" value="F:serine-type endopeptidase activity"/>
    <property type="evidence" value="ECO:0007669"/>
    <property type="project" value="InterPro"/>
</dbReference>
<comment type="subcellular location">
    <subcellularLocation>
        <location evidence="1">Secreted</location>
    </subcellularLocation>
</comment>
<dbReference type="STRING" id="3871.A0A394D8W5"/>
<evidence type="ECO:0000259" key="5">
    <source>
        <dbReference type="Pfam" id="PF00082"/>
    </source>
</evidence>
<proteinExistence type="inferred from homology"/>
<evidence type="ECO:0000259" key="6">
    <source>
        <dbReference type="Pfam" id="PF17766"/>
    </source>
</evidence>
<dbReference type="InterPro" id="IPR000209">
    <property type="entry name" value="Peptidase_S8/S53_dom"/>
</dbReference>
<dbReference type="GO" id="GO:0005576">
    <property type="term" value="C:extracellular region"/>
    <property type="evidence" value="ECO:0007669"/>
    <property type="project" value="UniProtKB-SubCell"/>
</dbReference>
<evidence type="ECO:0000313" key="8">
    <source>
        <dbReference type="Proteomes" id="UP000188354"/>
    </source>
</evidence>
<dbReference type="InterPro" id="IPR036852">
    <property type="entry name" value="Peptidase_S8/S53_dom_sf"/>
</dbReference>
<dbReference type="Pfam" id="PF00082">
    <property type="entry name" value="Peptidase_S8"/>
    <property type="match status" value="1"/>
</dbReference>
<feature type="region of interest" description="Disordered" evidence="4">
    <location>
        <begin position="1"/>
        <end position="30"/>
    </location>
</feature>
<evidence type="ECO:0008006" key="9">
    <source>
        <dbReference type="Google" id="ProtNLM"/>
    </source>
</evidence>
<evidence type="ECO:0000256" key="2">
    <source>
        <dbReference type="ARBA" id="ARBA00011073"/>
    </source>
</evidence>
<comment type="similarity">
    <text evidence="2">Belongs to the peptidase S8 family.</text>
</comment>
<keyword evidence="3" id="KW-0732">Signal</keyword>
<dbReference type="Gene3D" id="2.60.40.2310">
    <property type="match status" value="1"/>
</dbReference>
<protein>
    <recommendedName>
        <fullName evidence="9">Subtilisin-like protease fibronectin type-III domain-containing protein</fullName>
    </recommendedName>
</protein>
<name>A0A394D8W5_LUPAN</name>
<gene>
    <name evidence="7" type="ORF">TanjilG_27231</name>
</gene>
<evidence type="ECO:0000256" key="1">
    <source>
        <dbReference type="ARBA" id="ARBA00004613"/>
    </source>
</evidence>
<dbReference type="EMBL" id="MLAU01003743">
    <property type="protein sequence ID" value="OIW19865.1"/>
    <property type="molecule type" value="Genomic_DNA"/>
</dbReference>
<dbReference type="AlphaFoldDB" id="A0A394D8W5"/>
<accession>A0A394D8W5</accession>
<keyword evidence="8" id="KW-1185">Reference proteome</keyword>
<sequence>MAMRYKNGKGGEIVSNSPRDTKGHGTHTASTTAGSYMANASFFGYASGIARGMAPQVHVAAYKFLAWWIGVVEPSTLPTDTRKSPFNIVSTMSCPHISGLAALIKVAHPKWSPSAIKSTLMTTTYTLDNTNTTLHESSIGAISTPWAHGADHVDPQKALSHGLVYDASTNDYIKFLCSLNSLDHIQTIVQNRNVNCSKKFSDPGQLNYPSFSIFFGIKMRVVCYRRTLTNVGDDNSVYNVVIDGPSTISITVKPSKLVFGKVHEKKRYNVTFVSNKGASIKAAFSSINWSNLQHQVRSPIAFTWLGK</sequence>